<proteinExistence type="predicted"/>
<dbReference type="InterPro" id="IPR040079">
    <property type="entry name" value="Glutathione_S-Trfase"/>
</dbReference>
<dbReference type="PROSITE" id="PS50404">
    <property type="entry name" value="GST_NTER"/>
    <property type="match status" value="1"/>
</dbReference>
<evidence type="ECO:0000313" key="3">
    <source>
        <dbReference type="EMBL" id="TDR38947.1"/>
    </source>
</evidence>
<gene>
    <name evidence="3" type="ORF">DFR29_11890</name>
</gene>
<dbReference type="PANTHER" id="PTHR44051:SF21">
    <property type="entry name" value="GLUTATHIONE S-TRANSFERASE FAMILY PROTEIN"/>
    <property type="match status" value="1"/>
</dbReference>
<dbReference type="InterPro" id="IPR036249">
    <property type="entry name" value="Thioredoxin-like_sf"/>
</dbReference>
<protein>
    <submittedName>
        <fullName evidence="3">Glutathione S-transferase</fullName>
    </submittedName>
</protein>
<evidence type="ECO:0000313" key="4">
    <source>
        <dbReference type="Proteomes" id="UP000295293"/>
    </source>
</evidence>
<dbReference type="OrthoDB" id="5740960at2"/>
<dbReference type="InterPro" id="IPR004045">
    <property type="entry name" value="Glutathione_S-Trfase_N"/>
</dbReference>
<accession>A0A4R6YNH2</accession>
<reference evidence="3 4" key="1">
    <citation type="submission" date="2019-03" db="EMBL/GenBank/DDBJ databases">
        <title>Genomic Encyclopedia of Type Strains, Phase IV (KMG-IV): sequencing the most valuable type-strain genomes for metagenomic binning, comparative biology and taxonomic classification.</title>
        <authorList>
            <person name="Goeker M."/>
        </authorList>
    </citation>
    <scope>NUCLEOTIDE SEQUENCE [LARGE SCALE GENOMIC DNA]</scope>
    <source>
        <strain evidence="3 4">DSM 21667</strain>
    </source>
</reference>
<dbReference type="GO" id="GO:0016740">
    <property type="term" value="F:transferase activity"/>
    <property type="evidence" value="ECO:0007669"/>
    <property type="project" value="UniProtKB-KW"/>
</dbReference>
<dbReference type="PROSITE" id="PS50405">
    <property type="entry name" value="GST_CTER"/>
    <property type="match status" value="1"/>
</dbReference>
<evidence type="ECO:0000259" key="2">
    <source>
        <dbReference type="PROSITE" id="PS50405"/>
    </source>
</evidence>
<name>A0A4R6YNH2_9GAMM</name>
<feature type="domain" description="GST N-terminal" evidence="1">
    <location>
        <begin position="1"/>
        <end position="80"/>
    </location>
</feature>
<evidence type="ECO:0000259" key="1">
    <source>
        <dbReference type="PROSITE" id="PS50404"/>
    </source>
</evidence>
<dbReference type="SUPFAM" id="SSF52833">
    <property type="entry name" value="Thioredoxin-like"/>
    <property type="match status" value="1"/>
</dbReference>
<dbReference type="CDD" id="cd03188">
    <property type="entry name" value="GST_C_Beta"/>
    <property type="match status" value="1"/>
</dbReference>
<dbReference type="Proteomes" id="UP000295293">
    <property type="component" value="Unassembled WGS sequence"/>
</dbReference>
<sequence>MYTLYYSPGAASMLPHLLLLEIGAAFQLRLVDIESGANRDADYLRLNPNGVLPTLAIDDQPCRETPALLLMLCERHPEAGLAPAPGTPSRNAFLQWVLFLANTLQPAFRLWFYPSDVEGVDAVALKAAMRVRIESCFDQLDELLADGRPYLLGAEISALDFYAVMLMRWSRNMPRPATQWPRLKALADRVRARPSWIHLYDVEGLTEWA</sequence>
<dbReference type="SFLD" id="SFLDG00358">
    <property type="entry name" value="Main_(cytGST)"/>
    <property type="match status" value="1"/>
</dbReference>
<dbReference type="SFLD" id="SFLDG01150">
    <property type="entry name" value="Main.1:_Beta-like"/>
    <property type="match status" value="1"/>
</dbReference>
<dbReference type="EMBL" id="SNZH01000018">
    <property type="protein sequence ID" value="TDR38947.1"/>
    <property type="molecule type" value="Genomic_DNA"/>
</dbReference>
<dbReference type="PANTHER" id="PTHR44051">
    <property type="entry name" value="GLUTATHIONE S-TRANSFERASE-RELATED"/>
    <property type="match status" value="1"/>
</dbReference>
<keyword evidence="3" id="KW-0808">Transferase</keyword>
<feature type="domain" description="GST C-terminal" evidence="2">
    <location>
        <begin position="86"/>
        <end position="209"/>
    </location>
</feature>
<dbReference type="Gene3D" id="1.20.1050.10">
    <property type="match status" value="1"/>
</dbReference>
<dbReference type="Pfam" id="PF13409">
    <property type="entry name" value="GST_N_2"/>
    <property type="match status" value="1"/>
</dbReference>
<dbReference type="SFLD" id="SFLDS00019">
    <property type="entry name" value="Glutathione_Transferase_(cytos"/>
    <property type="match status" value="1"/>
</dbReference>
<dbReference type="RefSeq" id="WP_133821161.1">
    <property type="nucleotide sequence ID" value="NZ_SNZH01000018.1"/>
</dbReference>
<comment type="caution">
    <text evidence="3">The sequence shown here is derived from an EMBL/GenBank/DDBJ whole genome shotgun (WGS) entry which is preliminary data.</text>
</comment>
<organism evidence="3 4">
    <name type="scientific">Tahibacter aquaticus</name>
    <dbReference type="NCBI Taxonomy" id="520092"/>
    <lineage>
        <taxon>Bacteria</taxon>
        <taxon>Pseudomonadati</taxon>
        <taxon>Pseudomonadota</taxon>
        <taxon>Gammaproteobacteria</taxon>
        <taxon>Lysobacterales</taxon>
        <taxon>Rhodanobacteraceae</taxon>
        <taxon>Tahibacter</taxon>
    </lineage>
</organism>
<dbReference type="InterPro" id="IPR010987">
    <property type="entry name" value="Glutathione-S-Trfase_C-like"/>
</dbReference>
<dbReference type="SUPFAM" id="SSF47616">
    <property type="entry name" value="GST C-terminal domain-like"/>
    <property type="match status" value="1"/>
</dbReference>
<dbReference type="Gene3D" id="3.40.30.10">
    <property type="entry name" value="Glutaredoxin"/>
    <property type="match status" value="1"/>
</dbReference>
<keyword evidence="4" id="KW-1185">Reference proteome</keyword>
<dbReference type="CDD" id="cd03057">
    <property type="entry name" value="GST_N_Beta"/>
    <property type="match status" value="1"/>
</dbReference>
<dbReference type="InterPro" id="IPR036282">
    <property type="entry name" value="Glutathione-S-Trfase_C_sf"/>
</dbReference>
<dbReference type="Pfam" id="PF13410">
    <property type="entry name" value="GST_C_2"/>
    <property type="match status" value="1"/>
</dbReference>
<dbReference type="AlphaFoldDB" id="A0A4R6YNH2"/>